<feature type="transmembrane region" description="Helical" evidence="1">
    <location>
        <begin position="542"/>
        <end position="562"/>
    </location>
</feature>
<sequence>MYRLVVLQILICIFLKQNNADTNSDINSFDASAYALEHRCVWHDCNVPGYPSKHLGYSVDCCTLQAPLNYNQPAKTINISMSRLRPLKPPKENNTIFVLMGGPGGSGWALFYGVSQMFPSGAGATIILPDHRGTGLSNLLSCNDNGSQIINVDCIKYLTTKYGVKGLNQFSVTSAAHDLSVQIQSYKADYPGRVAVHAVSYGTYWLNRFLVIYPNIVQSAVMDGVMNPVLNSDSHSALGGSAVAFEFLSYCRLQPACVKAFPLDKPPYIMLLNILMEIESNEQKCINNHLTEYNITADGLRHLFFNLIGPAEHYLDRTIIPAVIYRLYRCDRDDVEILKFFFRTVAPDLAQSGGEPKEPGFINSVVLHFNIVESETYLAKDQDEVDINTVLGWQASTIMASKDPTKYVKIRSKWPKYPLDEYHFKIASYTPLLMLSGQLDPSTLYDEAVHLASLTRKTRTFYGIPLAGHVSANIMQAGYDCPLHLIASWVFPDLFPSEWNDTNCIHKMPKTIDFVGETEPVRQISMKYLNINEPFGKIQKKYSYTTIIIIALGLIVGGWLIIRKYCCNCGHTRKVNAKQS</sequence>
<feature type="signal peptide" evidence="2">
    <location>
        <begin position="1"/>
        <end position="20"/>
    </location>
</feature>
<name>A0A813XD53_9BILA</name>
<keyword evidence="1" id="KW-0812">Transmembrane</keyword>
<keyword evidence="1" id="KW-0472">Membrane</keyword>
<evidence type="ECO:0000256" key="1">
    <source>
        <dbReference type="SAM" id="Phobius"/>
    </source>
</evidence>
<feature type="chain" id="PRO_5036409608" evidence="2">
    <location>
        <begin position="21"/>
        <end position="580"/>
    </location>
</feature>
<evidence type="ECO:0000313" key="3">
    <source>
        <dbReference type="EMBL" id="CAF0868279.1"/>
    </source>
</evidence>
<reference evidence="3" key="1">
    <citation type="submission" date="2021-02" db="EMBL/GenBank/DDBJ databases">
        <authorList>
            <person name="Nowell W R."/>
        </authorList>
    </citation>
    <scope>NUCLEOTIDE SEQUENCE</scope>
</reference>
<dbReference type="Proteomes" id="UP000663844">
    <property type="component" value="Unassembled WGS sequence"/>
</dbReference>
<evidence type="ECO:0000256" key="2">
    <source>
        <dbReference type="SAM" id="SignalP"/>
    </source>
</evidence>
<evidence type="ECO:0000313" key="5">
    <source>
        <dbReference type="Proteomes" id="UP000663845"/>
    </source>
</evidence>
<dbReference type="AlphaFoldDB" id="A0A813XD53"/>
<dbReference type="EMBL" id="CAJOAZ010004035">
    <property type="protein sequence ID" value="CAF4040670.1"/>
    <property type="molecule type" value="Genomic_DNA"/>
</dbReference>
<dbReference type="SUPFAM" id="SSF53474">
    <property type="entry name" value="alpha/beta-Hydrolases"/>
    <property type="match status" value="1"/>
</dbReference>
<accession>A0A813XD53</accession>
<gene>
    <name evidence="3" type="ORF">JYZ213_LOCUS8812</name>
    <name evidence="4" type="ORF">OXD698_LOCUS31904</name>
</gene>
<dbReference type="Gene3D" id="3.40.50.1820">
    <property type="entry name" value="alpha/beta hydrolase"/>
    <property type="match status" value="1"/>
</dbReference>
<proteinExistence type="predicted"/>
<keyword evidence="1" id="KW-1133">Transmembrane helix</keyword>
<dbReference type="EMBL" id="CAJNOG010000061">
    <property type="protein sequence ID" value="CAF0868279.1"/>
    <property type="molecule type" value="Genomic_DNA"/>
</dbReference>
<dbReference type="InterPro" id="IPR029058">
    <property type="entry name" value="AB_hydrolase_fold"/>
</dbReference>
<dbReference type="Proteomes" id="UP000663845">
    <property type="component" value="Unassembled WGS sequence"/>
</dbReference>
<keyword evidence="2" id="KW-0732">Signal</keyword>
<comment type="caution">
    <text evidence="3">The sequence shown here is derived from an EMBL/GenBank/DDBJ whole genome shotgun (WGS) entry which is preliminary data.</text>
</comment>
<evidence type="ECO:0000313" key="4">
    <source>
        <dbReference type="EMBL" id="CAF4040670.1"/>
    </source>
</evidence>
<organism evidence="3 5">
    <name type="scientific">Adineta steineri</name>
    <dbReference type="NCBI Taxonomy" id="433720"/>
    <lineage>
        <taxon>Eukaryota</taxon>
        <taxon>Metazoa</taxon>
        <taxon>Spiralia</taxon>
        <taxon>Gnathifera</taxon>
        <taxon>Rotifera</taxon>
        <taxon>Eurotatoria</taxon>
        <taxon>Bdelloidea</taxon>
        <taxon>Adinetida</taxon>
        <taxon>Adinetidae</taxon>
        <taxon>Adineta</taxon>
    </lineage>
</organism>
<protein>
    <submittedName>
        <fullName evidence="3">Uncharacterized protein</fullName>
    </submittedName>
</protein>